<name>A0A2I1IH24_9MICO</name>
<dbReference type="RefSeq" id="WP_019175795.1">
    <property type="nucleotide sequence ID" value="NZ_PKGO01000004.1"/>
</dbReference>
<reference evidence="2 3" key="1">
    <citation type="submission" date="2017-12" db="EMBL/GenBank/DDBJ databases">
        <title>Phylogenetic diversity of female urinary microbiome.</title>
        <authorList>
            <person name="Thomas-White K."/>
            <person name="Wolfe A.J."/>
        </authorList>
    </citation>
    <scope>NUCLEOTIDE SEQUENCE [LARGE SCALE GENOMIC DNA]</scope>
    <source>
        <strain evidence="2 3">UMB0426</strain>
    </source>
</reference>
<keyword evidence="1" id="KW-1133">Transmembrane helix</keyword>
<protein>
    <submittedName>
        <fullName evidence="2">DUF2516 domain-containing protein</fullName>
    </submittedName>
</protein>
<evidence type="ECO:0000313" key="2">
    <source>
        <dbReference type="EMBL" id="PKY70426.1"/>
    </source>
</evidence>
<dbReference type="AlphaFoldDB" id="A0A2I1IH24"/>
<accession>A0A2I1IH24</accession>
<evidence type="ECO:0000313" key="3">
    <source>
        <dbReference type="Proteomes" id="UP000242755"/>
    </source>
</evidence>
<gene>
    <name evidence="2" type="ORF">CYJ40_04655</name>
</gene>
<organism evidence="2 3">
    <name type="scientific">Brevibacterium ravenspurgense</name>
    <dbReference type="NCBI Taxonomy" id="479117"/>
    <lineage>
        <taxon>Bacteria</taxon>
        <taxon>Bacillati</taxon>
        <taxon>Actinomycetota</taxon>
        <taxon>Actinomycetes</taxon>
        <taxon>Micrococcales</taxon>
        <taxon>Brevibacteriaceae</taxon>
        <taxon>Brevibacterium</taxon>
    </lineage>
</organism>
<proteinExistence type="predicted"/>
<dbReference type="EMBL" id="PKGO01000004">
    <property type="protein sequence ID" value="PKY70426.1"/>
    <property type="molecule type" value="Genomic_DNA"/>
</dbReference>
<dbReference type="Pfam" id="PF10724">
    <property type="entry name" value="DUF2516"/>
    <property type="match status" value="1"/>
</dbReference>
<feature type="transmembrane region" description="Helical" evidence="1">
    <location>
        <begin position="72"/>
        <end position="92"/>
    </location>
</feature>
<dbReference type="Proteomes" id="UP000242755">
    <property type="component" value="Unassembled WGS sequence"/>
</dbReference>
<sequence length="105" mass="11170">MQVLGNIQLGIMMLIQVGVFALTTIAFIDSLRFSDEAYKAIDRHSKALWCIILGVAAALAFVNLPITGGTGGLGLLGIASIVAAGIYLGDMAKKLRAVQPRRDKR</sequence>
<feature type="transmembrane region" description="Helical" evidence="1">
    <location>
        <begin position="6"/>
        <end position="28"/>
    </location>
</feature>
<keyword evidence="1" id="KW-0472">Membrane</keyword>
<feature type="transmembrane region" description="Helical" evidence="1">
    <location>
        <begin position="48"/>
        <end position="66"/>
    </location>
</feature>
<comment type="caution">
    <text evidence="2">The sequence shown here is derived from an EMBL/GenBank/DDBJ whole genome shotgun (WGS) entry which is preliminary data.</text>
</comment>
<keyword evidence="1" id="KW-0812">Transmembrane</keyword>
<evidence type="ECO:0000256" key="1">
    <source>
        <dbReference type="SAM" id="Phobius"/>
    </source>
</evidence>
<dbReference type="InterPro" id="IPR019662">
    <property type="entry name" value="DUF2516"/>
</dbReference>
<dbReference type="STRING" id="1176165.GCA_001584405_00796"/>